<dbReference type="Proteomes" id="UP001197958">
    <property type="component" value="Unassembled WGS sequence"/>
</dbReference>
<comment type="caution">
    <text evidence="3">The sequence shown here is derived from an EMBL/GenBank/DDBJ whole genome shotgun (WGS) entry which is preliminary data.</text>
</comment>
<feature type="chain" id="PRO_5042709099" description="DUF5010 domain-containing protein" evidence="1">
    <location>
        <begin position="25"/>
        <end position="837"/>
    </location>
</feature>
<evidence type="ECO:0008006" key="7">
    <source>
        <dbReference type="Google" id="ProtNLM"/>
    </source>
</evidence>
<name>A0A3E4NQ19_9BACE</name>
<dbReference type="InterPro" id="IPR013785">
    <property type="entry name" value="Aldolase_TIM"/>
</dbReference>
<evidence type="ECO:0000313" key="3">
    <source>
        <dbReference type="EMBL" id="RGK67687.1"/>
    </source>
</evidence>
<dbReference type="PROSITE" id="PS51257">
    <property type="entry name" value="PROKAR_LIPOPROTEIN"/>
    <property type="match status" value="1"/>
</dbReference>
<reference evidence="2" key="2">
    <citation type="submission" date="2023-08" db="EMBL/GenBank/DDBJ databases">
        <title>Mucin Metabolism Genes Underlie the Key Renovations of Bacteroides xylanisolvens Genomes in Captive Great Apes.</title>
        <authorList>
            <person name="Nishida A.H."/>
        </authorList>
    </citation>
    <scope>NUCLEOTIDE SEQUENCE</scope>
    <source>
        <strain evidence="2">P19.10B</strain>
    </source>
</reference>
<evidence type="ECO:0000313" key="6">
    <source>
        <dbReference type="Proteomes" id="UP000284495"/>
    </source>
</evidence>
<keyword evidence="1" id="KW-0732">Signal</keyword>
<protein>
    <recommendedName>
        <fullName evidence="7">DUF5010 domain-containing protein</fullName>
    </recommendedName>
</protein>
<organism evidence="3 5">
    <name type="scientific">Bacteroides xylanisolvens</name>
    <dbReference type="NCBI Taxonomy" id="371601"/>
    <lineage>
        <taxon>Bacteria</taxon>
        <taxon>Pseudomonadati</taxon>
        <taxon>Bacteroidota</taxon>
        <taxon>Bacteroidia</taxon>
        <taxon>Bacteroidales</taxon>
        <taxon>Bacteroidaceae</taxon>
        <taxon>Bacteroides</taxon>
    </lineage>
</organism>
<dbReference type="EMBL" id="JAIWWW010000001">
    <property type="protein sequence ID" value="MCA4521633.1"/>
    <property type="molecule type" value="Genomic_DNA"/>
</dbReference>
<dbReference type="AlphaFoldDB" id="A0A3E4NQ19"/>
<sequence>MKTSEIKWLTMLLFTTMLFITACSDDTIRPPYLEEEIEPTPETKEFVVYDAMSYKNKPDLTSDMISNIRLIYEAFLLTNEEIDMDKVATQISITKTSNYQTVSTDIEAWYSNKTDEEIKTGLKTVFDAFKKEIPSCTVGNYGIPVSDLNVFRYNRTEPEEEIIKLWKKKSERRLSAGEVSDVLYPSLYIMTPDVDQWLKDLKTTVEYIKEKFPDKKIIGYIWPQYYNLKNNPDYMKFIPAEKWDKILEGCYTYLDGAVIWSNGKGEDGETDVAWNDTKVQAMYSATKTFIERHKANIKLDKPIGGGDDGGSEPTEFYVYGSLNFQNTPSNLLSYGIQPISVISEANVSETEKQGSVYPPVIDKIKNLATDATHPVCISISTWHADRSTDNSAMMSRFQTVYSTFKDNNSKVTIGYRGVGPTSLTSLRVTNYTQSDFQRNDSWQRYAVEPMRGIREYADVLYPEVTIINDDLDTWKQDCSAVLEEAKWNNPNKKIFACIMTNYFNKTGTIPEDYEAFADAYKPIKEATWLNALEYLYRRCDGIVIIGNCQKNDPIEYSEDLGLMKATKTFYENHKNIIDKTLPEEEKPTTDNLITNGGFEDSIEPSSTLPVVHTNSLVRPLRLSGFFDTTAQKTFPTVDGTVTVPDNVWFHRCNNNSWFWFTYIDDMSIAYTGGGTPISHSGNKSVVIYIAANADAAKYSSHANNLEHLQGVAQRLSLDDSKKYKLQFFYYRPNLVWGTTDVAANINHAEKIVVGIVSSTEANVNTDYTYEEVITLEKTEGWKEYNITFDLPDIIQKNPGKSFEKCAIFFNIVPEIDSAQKTLKTLVNLDDISLTETK</sequence>
<proteinExistence type="predicted"/>
<dbReference type="EMBL" id="QSQU01000001">
    <property type="protein sequence ID" value="RGK67687.1"/>
    <property type="molecule type" value="Genomic_DNA"/>
</dbReference>
<accession>A0A3E4NQ19</accession>
<evidence type="ECO:0000313" key="2">
    <source>
        <dbReference type="EMBL" id="MCA4521633.1"/>
    </source>
</evidence>
<evidence type="ECO:0000256" key="1">
    <source>
        <dbReference type="SAM" id="SignalP"/>
    </source>
</evidence>
<dbReference type="Gene3D" id="3.20.20.70">
    <property type="entry name" value="Aldolase class I"/>
    <property type="match status" value="1"/>
</dbReference>
<evidence type="ECO:0000313" key="4">
    <source>
        <dbReference type="EMBL" id="RHL40889.1"/>
    </source>
</evidence>
<dbReference type="EMBL" id="QROO01000003">
    <property type="protein sequence ID" value="RHL40889.1"/>
    <property type="molecule type" value="Genomic_DNA"/>
</dbReference>
<dbReference type="Proteomes" id="UP000284495">
    <property type="component" value="Unassembled WGS sequence"/>
</dbReference>
<reference evidence="5 6" key="1">
    <citation type="submission" date="2018-08" db="EMBL/GenBank/DDBJ databases">
        <title>A genome reference for cultivated species of the human gut microbiota.</title>
        <authorList>
            <person name="Zou Y."/>
            <person name="Xue W."/>
            <person name="Luo G."/>
        </authorList>
    </citation>
    <scope>NUCLEOTIDE SEQUENCE [LARGE SCALE GENOMIC DNA]</scope>
    <source>
        <strain evidence="4 6">AF38-2</strain>
        <strain evidence="3 5">TF10-34</strain>
    </source>
</reference>
<dbReference type="Proteomes" id="UP000261210">
    <property type="component" value="Unassembled WGS sequence"/>
</dbReference>
<evidence type="ECO:0000313" key="5">
    <source>
        <dbReference type="Proteomes" id="UP000261210"/>
    </source>
</evidence>
<gene>
    <name evidence="4" type="ORF">DW027_03310</name>
    <name evidence="3" type="ORF">DXD03_00225</name>
    <name evidence="2" type="ORF">LDZ35_00160</name>
</gene>
<feature type="signal peptide" evidence="1">
    <location>
        <begin position="1"/>
        <end position="24"/>
    </location>
</feature>
<dbReference type="RefSeq" id="WP_117683160.1">
    <property type="nucleotide sequence ID" value="NZ_CP042282.1"/>
</dbReference>